<reference evidence="1" key="1">
    <citation type="journal article" date="2016" name="Ticks Tick Borne Dis.">
        <title>De novo assembly and annotation of the salivary gland transcriptome of Rhipicephalus appendiculatus male and female ticks during blood feeding.</title>
        <authorList>
            <person name="de Castro M.H."/>
            <person name="de Klerk D."/>
            <person name="Pienaar R."/>
            <person name="Latif A.A."/>
            <person name="Rees D.J."/>
            <person name="Mans B.J."/>
        </authorList>
    </citation>
    <scope>NUCLEOTIDE SEQUENCE</scope>
    <source>
        <tissue evidence="1">Salivary glands</tissue>
    </source>
</reference>
<dbReference type="EMBL" id="GEDV01000728">
    <property type="protein sequence ID" value="JAP87829.1"/>
    <property type="molecule type" value="Transcribed_RNA"/>
</dbReference>
<proteinExistence type="predicted"/>
<evidence type="ECO:0000313" key="1">
    <source>
        <dbReference type="EMBL" id="JAP87829.1"/>
    </source>
</evidence>
<accession>A0A131Z907</accession>
<organism evidence="1">
    <name type="scientific">Rhipicephalus appendiculatus</name>
    <name type="common">Brown ear tick</name>
    <dbReference type="NCBI Taxonomy" id="34631"/>
    <lineage>
        <taxon>Eukaryota</taxon>
        <taxon>Metazoa</taxon>
        <taxon>Ecdysozoa</taxon>
        <taxon>Arthropoda</taxon>
        <taxon>Chelicerata</taxon>
        <taxon>Arachnida</taxon>
        <taxon>Acari</taxon>
        <taxon>Parasitiformes</taxon>
        <taxon>Ixodida</taxon>
        <taxon>Ixodoidea</taxon>
        <taxon>Ixodidae</taxon>
        <taxon>Rhipicephalinae</taxon>
        <taxon>Rhipicephalus</taxon>
        <taxon>Rhipicephalus</taxon>
    </lineage>
</organism>
<protein>
    <submittedName>
        <fullName evidence="1">Uncharacterized protein</fullName>
    </submittedName>
</protein>
<feature type="non-terminal residue" evidence="1">
    <location>
        <position position="1"/>
    </location>
</feature>
<sequence>KAAFISARSIRKLPESFSTTSWCGSRYAFRFRSFHSAAKKSRRVYMNYGFRKKQQKRIRKCSEKMGAQESSPFTARNCVNIHDLTILSYSNVPQ</sequence>
<name>A0A131Z907_RHIAP</name>
<dbReference type="AlphaFoldDB" id="A0A131Z907"/>